<dbReference type="PANTHER" id="PTHR43301:SF3">
    <property type="entry name" value="ARABINAN ENDO-1,5-ALPHA-L-ARABINOSIDASE A-RELATED"/>
    <property type="match status" value="1"/>
</dbReference>
<evidence type="ECO:0000313" key="6">
    <source>
        <dbReference type="EMBL" id="OMD27255.1"/>
    </source>
</evidence>
<evidence type="ECO:0000256" key="4">
    <source>
        <dbReference type="ARBA" id="ARBA00023295"/>
    </source>
</evidence>
<proteinExistence type="inferred from homology"/>
<comment type="pathway">
    <text evidence="1 5">Glycan metabolism; L-arabinan degradation.</text>
</comment>
<protein>
    <recommendedName>
        <fullName evidence="5">Endo-alpha-(1-&gt;5)-L-arabinanase</fullName>
        <ecNumber evidence="5">3.2.1.99</ecNumber>
    </recommendedName>
</protein>
<dbReference type="GeneID" id="31570754"/>
<name>A0A1R0X2W4_9BACL</name>
<dbReference type="EC" id="3.2.1.99" evidence="5"/>
<organism evidence="6 7">
    <name type="scientific">Paenibacillus odorifer</name>
    <dbReference type="NCBI Taxonomy" id="189426"/>
    <lineage>
        <taxon>Bacteria</taxon>
        <taxon>Bacillati</taxon>
        <taxon>Bacillota</taxon>
        <taxon>Bacilli</taxon>
        <taxon>Bacillales</taxon>
        <taxon>Paenibacillaceae</taxon>
        <taxon>Paenibacillus</taxon>
    </lineage>
</organism>
<dbReference type="PANTHER" id="PTHR43301">
    <property type="entry name" value="ARABINAN ENDO-1,5-ALPHA-L-ARABINOSIDASE"/>
    <property type="match status" value="1"/>
</dbReference>
<keyword evidence="4 5" id="KW-0326">Glycosidase</keyword>
<comment type="caution">
    <text evidence="6">The sequence shown here is derived from an EMBL/GenBank/DDBJ whole genome shotgun (WGS) entry which is preliminary data.</text>
</comment>
<dbReference type="UniPathway" id="UPA00667"/>
<dbReference type="GO" id="GO:0046558">
    <property type="term" value="F:arabinan endo-1,5-alpha-L-arabinosidase activity"/>
    <property type="evidence" value="ECO:0007669"/>
    <property type="project" value="UniProtKB-EC"/>
</dbReference>
<evidence type="ECO:0000256" key="5">
    <source>
        <dbReference type="PIRNR" id="PIRNR026534"/>
    </source>
</evidence>
<evidence type="ECO:0000256" key="1">
    <source>
        <dbReference type="ARBA" id="ARBA00004834"/>
    </source>
</evidence>
<gene>
    <name evidence="6" type="ORF">BJP51_25445</name>
</gene>
<dbReference type="InterPro" id="IPR006710">
    <property type="entry name" value="Glyco_hydro_43"/>
</dbReference>
<dbReference type="InterPro" id="IPR016840">
    <property type="entry name" value="Glyco_hydro_43_endo_a_Ara-ase"/>
</dbReference>
<dbReference type="EMBL" id="MKQP01000037">
    <property type="protein sequence ID" value="OMD27255.1"/>
    <property type="molecule type" value="Genomic_DNA"/>
</dbReference>
<reference evidence="6 7" key="1">
    <citation type="submission" date="2016-10" db="EMBL/GenBank/DDBJ databases">
        <title>Paenibacillus species isolates.</title>
        <authorList>
            <person name="Beno S.M."/>
        </authorList>
    </citation>
    <scope>NUCLEOTIDE SEQUENCE [LARGE SCALE GENOMIC DNA]</scope>
    <source>
        <strain evidence="6 7">FSL H7-0604</strain>
    </source>
</reference>
<dbReference type="InterPro" id="IPR050727">
    <property type="entry name" value="GH43_arabinanases"/>
</dbReference>
<dbReference type="KEGG" id="pod:PODO_11075"/>
<accession>A0A1R0X2W4</accession>
<evidence type="ECO:0000256" key="3">
    <source>
        <dbReference type="ARBA" id="ARBA00022801"/>
    </source>
</evidence>
<sequence length="322" mass="35101">MAKKGRQGYRLLLLSFLMLFTTVFSGGSQAYAATWNLTGDTNVHDPSYIKEGNTHWVFSTGSGLQVMFSNDGTNYIRSLPIYTSKPSWWSSYVPNQEGLDVWAPEIFYYNGTYYLYYSISTFGSRVSAIGLVTTKSISGGKWTDQGVVISSNDASNYNAIDPNITADANGNLWMTFGSWSNGIYITSINKTTMKPTGNSYRIATKSGGIEGSSMVYNPNTGYYYLFVSIGQCCSGVNSTYKIAVGRSTSVLGPFYAKDGTDMKNGGATVIDSGNSFWAGPGGQDIYGTNVIVRHAYSVAENGAPKLLISDLEWDSAGWPYYN</sequence>
<dbReference type="GO" id="GO:0031222">
    <property type="term" value="P:arabinan catabolic process"/>
    <property type="evidence" value="ECO:0007669"/>
    <property type="project" value="UniProtKB-UniPathway"/>
</dbReference>
<dbReference type="Pfam" id="PF04616">
    <property type="entry name" value="Glyco_hydro_43"/>
    <property type="match status" value="1"/>
</dbReference>
<dbReference type="PIRSF" id="PIRSF026534">
    <property type="entry name" value="Endo_alpha-L-arabinosidase"/>
    <property type="match status" value="1"/>
</dbReference>
<dbReference type="InterPro" id="IPR023296">
    <property type="entry name" value="Glyco_hydro_beta-prop_sf"/>
</dbReference>
<evidence type="ECO:0000256" key="2">
    <source>
        <dbReference type="ARBA" id="ARBA00009865"/>
    </source>
</evidence>
<dbReference type="Proteomes" id="UP000187465">
    <property type="component" value="Unassembled WGS sequence"/>
</dbReference>
<comment type="catalytic activity">
    <reaction evidence="5">
        <text>Endohydrolysis of (1-&gt;5)-alpha-arabinofuranosidic linkages in (1-&gt;5)-arabinans.</text>
        <dbReference type="EC" id="3.2.1.99"/>
    </reaction>
</comment>
<keyword evidence="3 5" id="KW-0378">Hydrolase</keyword>
<dbReference type="AlphaFoldDB" id="A0A1R0X2W4"/>
<dbReference type="RefSeq" id="WP_036689758.1">
    <property type="nucleotide sequence ID" value="NZ_CP009428.1"/>
</dbReference>
<dbReference type="CDD" id="cd18829">
    <property type="entry name" value="GH43_BsArb43A-like"/>
    <property type="match status" value="1"/>
</dbReference>
<evidence type="ECO:0000313" key="7">
    <source>
        <dbReference type="Proteomes" id="UP000187465"/>
    </source>
</evidence>
<dbReference type="SUPFAM" id="SSF75005">
    <property type="entry name" value="Arabinanase/levansucrase/invertase"/>
    <property type="match status" value="1"/>
</dbReference>
<dbReference type="Gene3D" id="2.115.10.20">
    <property type="entry name" value="Glycosyl hydrolase domain, family 43"/>
    <property type="match status" value="1"/>
</dbReference>
<comment type="similarity">
    <text evidence="2 5">Belongs to the glycosyl hydrolase 43 family.</text>
</comment>